<protein>
    <submittedName>
        <fullName evidence="1">Uncharacterized protein</fullName>
    </submittedName>
</protein>
<reference evidence="1 2" key="1">
    <citation type="journal article" date="2022" name="DNA Res.">
        <title>Chromosomal-level genome assembly of the orchid tree Bauhinia variegata (Leguminosae; Cercidoideae) supports the allotetraploid origin hypothesis of Bauhinia.</title>
        <authorList>
            <person name="Zhong Y."/>
            <person name="Chen Y."/>
            <person name="Zheng D."/>
            <person name="Pang J."/>
            <person name="Liu Y."/>
            <person name="Luo S."/>
            <person name="Meng S."/>
            <person name="Qian L."/>
            <person name="Wei D."/>
            <person name="Dai S."/>
            <person name="Zhou R."/>
        </authorList>
    </citation>
    <scope>NUCLEOTIDE SEQUENCE [LARGE SCALE GENOMIC DNA]</scope>
    <source>
        <strain evidence="1">BV-YZ2020</strain>
    </source>
</reference>
<name>A0ACB9M4A2_BAUVA</name>
<organism evidence="1 2">
    <name type="scientific">Bauhinia variegata</name>
    <name type="common">Purple orchid tree</name>
    <name type="synonym">Phanera variegata</name>
    <dbReference type="NCBI Taxonomy" id="167791"/>
    <lineage>
        <taxon>Eukaryota</taxon>
        <taxon>Viridiplantae</taxon>
        <taxon>Streptophyta</taxon>
        <taxon>Embryophyta</taxon>
        <taxon>Tracheophyta</taxon>
        <taxon>Spermatophyta</taxon>
        <taxon>Magnoliopsida</taxon>
        <taxon>eudicotyledons</taxon>
        <taxon>Gunneridae</taxon>
        <taxon>Pentapetalae</taxon>
        <taxon>rosids</taxon>
        <taxon>fabids</taxon>
        <taxon>Fabales</taxon>
        <taxon>Fabaceae</taxon>
        <taxon>Cercidoideae</taxon>
        <taxon>Cercideae</taxon>
        <taxon>Bauhiniinae</taxon>
        <taxon>Bauhinia</taxon>
    </lineage>
</organism>
<proteinExistence type="predicted"/>
<evidence type="ECO:0000313" key="1">
    <source>
        <dbReference type="EMBL" id="KAI4318214.1"/>
    </source>
</evidence>
<gene>
    <name evidence="1" type="ORF">L6164_026006</name>
</gene>
<comment type="caution">
    <text evidence="1">The sequence shown here is derived from an EMBL/GenBank/DDBJ whole genome shotgun (WGS) entry which is preliminary data.</text>
</comment>
<dbReference type="Proteomes" id="UP000828941">
    <property type="component" value="Chromosome 10"/>
</dbReference>
<keyword evidence="2" id="KW-1185">Reference proteome</keyword>
<accession>A0ACB9M4A2</accession>
<dbReference type="EMBL" id="CM039435">
    <property type="protein sequence ID" value="KAI4318214.1"/>
    <property type="molecule type" value="Genomic_DNA"/>
</dbReference>
<evidence type="ECO:0000313" key="2">
    <source>
        <dbReference type="Proteomes" id="UP000828941"/>
    </source>
</evidence>
<sequence length="76" mass="8102">MASISQFCFYLLLASAVLCFAVDITQGENSTIDIEDYGGTGPNPKHDPGHSPSPPGESIPGTEKRVMDGKINDHLL</sequence>